<dbReference type="GO" id="GO:0030970">
    <property type="term" value="P:retrograde protein transport, ER to cytosol"/>
    <property type="evidence" value="ECO:0007669"/>
    <property type="project" value="TreeGrafter"/>
</dbReference>
<dbReference type="InterPro" id="IPR012913">
    <property type="entry name" value="OS9-like_dom"/>
</dbReference>
<dbReference type="AlphaFoldDB" id="A0A8S1DQF6"/>
<protein>
    <recommendedName>
        <fullName evidence="7">Endoplasmic reticulum lectin 1</fullName>
    </recommendedName>
    <alternativeName>
        <fullName evidence="8">ER lectin</fullName>
    </alternativeName>
</protein>
<dbReference type="FunFam" id="2.70.130.10:FF:000003">
    <property type="entry name" value="Endoplasmic reticulum lectin 1"/>
    <property type="match status" value="1"/>
</dbReference>
<gene>
    <name evidence="11" type="ORF">CLODIP_2_CD01092</name>
</gene>
<dbReference type="SUPFAM" id="SSF50911">
    <property type="entry name" value="Mannose 6-phosphate receptor domain"/>
    <property type="match status" value="2"/>
</dbReference>
<keyword evidence="3" id="KW-0677">Repeat</keyword>
<dbReference type="PROSITE" id="PS51914">
    <property type="entry name" value="MRH"/>
    <property type="match status" value="2"/>
</dbReference>
<feature type="region of interest" description="Disordered" evidence="9">
    <location>
        <begin position="529"/>
        <end position="582"/>
    </location>
</feature>
<evidence type="ECO:0000256" key="9">
    <source>
        <dbReference type="SAM" id="MobiDB-lite"/>
    </source>
</evidence>
<name>A0A8S1DQF6_9INSE</name>
<dbReference type="InterPro" id="IPR009011">
    <property type="entry name" value="Man6P_isomerase_rcpt-bd_dom_sf"/>
</dbReference>
<evidence type="ECO:0000256" key="4">
    <source>
        <dbReference type="ARBA" id="ARBA00022824"/>
    </source>
</evidence>
<dbReference type="FunFam" id="2.70.130.10:FF:000001">
    <property type="entry name" value="Endoplasmic reticulum lectin 1"/>
    <property type="match status" value="1"/>
</dbReference>
<evidence type="ECO:0000256" key="7">
    <source>
        <dbReference type="ARBA" id="ARBA00041108"/>
    </source>
</evidence>
<evidence type="ECO:0000256" key="8">
    <source>
        <dbReference type="ARBA" id="ARBA00041661"/>
    </source>
</evidence>
<keyword evidence="2" id="KW-0732">Signal</keyword>
<evidence type="ECO:0000256" key="6">
    <source>
        <dbReference type="ARBA" id="ARBA00037585"/>
    </source>
</evidence>
<dbReference type="Gene3D" id="2.70.130.10">
    <property type="entry name" value="Mannose-6-phosphate receptor binding domain"/>
    <property type="match status" value="2"/>
</dbReference>
<feature type="compositionally biased region" description="Acidic residues" evidence="9">
    <location>
        <begin position="531"/>
        <end position="546"/>
    </location>
</feature>
<dbReference type="InterPro" id="IPR044865">
    <property type="entry name" value="MRH_dom"/>
</dbReference>
<dbReference type="GO" id="GO:0005788">
    <property type="term" value="C:endoplasmic reticulum lumen"/>
    <property type="evidence" value="ECO:0007669"/>
    <property type="project" value="UniProtKB-SubCell"/>
</dbReference>
<dbReference type="InterPro" id="IPR045149">
    <property type="entry name" value="OS-9-like"/>
</dbReference>
<reference evidence="11 12" key="1">
    <citation type="submission" date="2020-04" db="EMBL/GenBank/DDBJ databases">
        <authorList>
            <person name="Alioto T."/>
            <person name="Alioto T."/>
            <person name="Gomez Garrido J."/>
        </authorList>
    </citation>
    <scope>NUCLEOTIDE SEQUENCE [LARGE SCALE GENOMIC DNA]</scope>
</reference>
<keyword evidence="12" id="KW-1185">Reference proteome</keyword>
<organism evidence="11 12">
    <name type="scientific">Cloeon dipterum</name>
    <dbReference type="NCBI Taxonomy" id="197152"/>
    <lineage>
        <taxon>Eukaryota</taxon>
        <taxon>Metazoa</taxon>
        <taxon>Ecdysozoa</taxon>
        <taxon>Arthropoda</taxon>
        <taxon>Hexapoda</taxon>
        <taxon>Insecta</taxon>
        <taxon>Pterygota</taxon>
        <taxon>Palaeoptera</taxon>
        <taxon>Ephemeroptera</taxon>
        <taxon>Pisciforma</taxon>
        <taxon>Baetidae</taxon>
        <taxon>Cloeon</taxon>
    </lineage>
</organism>
<evidence type="ECO:0000256" key="3">
    <source>
        <dbReference type="ARBA" id="ARBA00022737"/>
    </source>
</evidence>
<proteinExistence type="predicted"/>
<evidence type="ECO:0000259" key="10">
    <source>
        <dbReference type="PROSITE" id="PS51914"/>
    </source>
</evidence>
<feature type="domain" description="MRH" evidence="10">
    <location>
        <begin position="112"/>
        <end position="247"/>
    </location>
</feature>
<accession>A0A8S1DQF6</accession>
<keyword evidence="4" id="KW-0256">Endoplasmic reticulum</keyword>
<comment type="function">
    <text evidence="6">Probable lectin that binds selectively to improperly folded lumenal proteins. May function in endoplasmic reticulum quality control and endoplasmic reticulum-associated degradation (ERAD) of both non-glycosylated proteins and glycoproteins.</text>
</comment>
<dbReference type="EMBL" id="CADEPI010000367">
    <property type="protein sequence ID" value="CAB3384723.1"/>
    <property type="molecule type" value="Genomic_DNA"/>
</dbReference>
<dbReference type="Pfam" id="PF07915">
    <property type="entry name" value="PRKCSH"/>
    <property type="match status" value="2"/>
</dbReference>
<dbReference type="PANTHER" id="PTHR15414:SF0">
    <property type="entry name" value="ENDOPLASMIC RETICULUM LECTIN 1"/>
    <property type="match status" value="1"/>
</dbReference>
<evidence type="ECO:0000313" key="11">
    <source>
        <dbReference type="EMBL" id="CAB3384723.1"/>
    </source>
</evidence>
<dbReference type="PANTHER" id="PTHR15414">
    <property type="entry name" value="OS-9-RELATED"/>
    <property type="match status" value="1"/>
</dbReference>
<sequence length="582" mass="66886">MRDRVLKLVENRCRVLFICIFISLWPFSDALFDPKAFDDTVLFKINWPGKEAFDARVGENQESLVMTTINNERYNCVMPQSLEQEQEKPEVYSGLTALELMLPILKQTSGQSPCSYRLESYWTYELCHGKYMRQFHEDREGKKNKIQEYYLGKWDSKILEKMTKAEFQALEEAQKSTIQVKKIDGMSLPYLQINMSDGTLCDLNKKPRMTKVQYVCYQHGKHEIYSLKETSTCEYEAVVLSPFLCSHPLYRPQETGEHQISCFPLESSPKKPKNLLAMEAESLRLRHQKGIEQTSQSFIDSDGQKIFVSISPVEGEDKVRVEIKSFDVLEDGNVVGGDFPAKDLRFQELSEKQMLRRTAVNNFLDGKNCLTGGTGWWKYEYCYGQKVEQYHEEKDGSRTSIILGIFDAQRHKQWLQENPHKRPKAGQRKQVSHLYSGGSFCEKVNKPRQVEVKLKCLEDSSSSAISLYLLEPKTCEYLLGVESSVICDLLPYADEDGMLKIPELSQINRIEELTMDKIMGVISSKISVVNSEEDSDDDADDDDDDEVSKLVSPPSFGTNEQDIKKKKKKEKEEAPPVQKDEL</sequence>
<evidence type="ECO:0000313" key="12">
    <source>
        <dbReference type="Proteomes" id="UP000494165"/>
    </source>
</evidence>
<dbReference type="OrthoDB" id="239053at2759"/>
<evidence type="ECO:0000256" key="5">
    <source>
        <dbReference type="ARBA" id="ARBA00023157"/>
    </source>
</evidence>
<keyword evidence="5" id="KW-1015">Disulfide bond</keyword>
<evidence type="ECO:0000256" key="2">
    <source>
        <dbReference type="ARBA" id="ARBA00022729"/>
    </source>
</evidence>
<dbReference type="Proteomes" id="UP000494165">
    <property type="component" value="Unassembled WGS sequence"/>
</dbReference>
<comment type="subcellular location">
    <subcellularLocation>
        <location evidence="1">Endoplasmic reticulum lumen</location>
    </subcellularLocation>
</comment>
<feature type="domain" description="MRH" evidence="10">
    <location>
        <begin position="367"/>
        <end position="489"/>
    </location>
</feature>
<dbReference type="GO" id="GO:0030968">
    <property type="term" value="P:endoplasmic reticulum unfolded protein response"/>
    <property type="evidence" value="ECO:0007669"/>
    <property type="project" value="InterPro"/>
</dbReference>
<comment type="caution">
    <text evidence="11">The sequence shown here is derived from an EMBL/GenBank/DDBJ whole genome shotgun (WGS) entry which is preliminary data.</text>
</comment>
<feature type="compositionally biased region" description="Basic and acidic residues" evidence="9">
    <location>
        <begin position="570"/>
        <end position="582"/>
    </location>
</feature>
<evidence type="ECO:0000256" key="1">
    <source>
        <dbReference type="ARBA" id="ARBA00004319"/>
    </source>
</evidence>